<dbReference type="InterPro" id="IPR041633">
    <property type="entry name" value="Polbeta"/>
</dbReference>
<dbReference type="PANTHER" id="PTHR33933">
    <property type="entry name" value="NUCLEOTIDYLTRANSFERASE"/>
    <property type="match status" value="1"/>
</dbReference>
<feature type="domain" description="Polymerase beta nucleotidyltransferase" evidence="1">
    <location>
        <begin position="22"/>
        <end position="107"/>
    </location>
</feature>
<proteinExistence type="predicted"/>
<dbReference type="InterPro" id="IPR052548">
    <property type="entry name" value="Type_VII_TA_antitoxin"/>
</dbReference>
<dbReference type="Pfam" id="PF18765">
    <property type="entry name" value="Polbeta"/>
    <property type="match status" value="1"/>
</dbReference>
<reference evidence="2 3" key="1">
    <citation type="submission" date="2020-02" db="EMBL/GenBank/DDBJ databases">
        <authorList>
            <person name="Kim Y.B."/>
            <person name="Roh S.W."/>
        </authorList>
    </citation>
    <scope>NUCLEOTIDE SEQUENCE [LARGE SCALE GENOMIC DNA]</scope>
    <source>
        <strain evidence="2 3">DSM 103574</strain>
    </source>
</reference>
<gene>
    <name evidence="2" type="ORF">Ami103574_00220</name>
</gene>
<dbReference type="KEGG" id="abut:Ami103574_00220"/>
<sequence>MHSTLLSMQTELNSIITQVISSCEAEKIILFGSRSREHYRENSDFDLCIICPSNNKRRTLANLYCNVDSNYPIDFLLYTPTEWRQAVKDVCSFAYAINQEGVVLYGRQCEI</sequence>
<dbReference type="CDD" id="cd05403">
    <property type="entry name" value="NT_KNTase_like"/>
    <property type="match status" value="1"/>
</dbReference>
<dbReference type="EMBL" id="CP048649">
    <property type="protein sequence ID" value="QIB67833.1"/>
    <property type="molecule type" value="Genomic_DNA"/>
</dbReference>
<keyword evidence="2" id="KW-0808">Transferase</keyword>
<evidence type="ECO:0000313" key="3">
    <source>
        <dbReference type="Proteomes" id="UP000466848"/>
    </source>
</evidence>
<dbReference type="PANTHER" id="PTHR33933:SF1">
    <property type="entry name" value="PROTEIN ADENYLYLTRANSFERASE MNTA-RELATED"/>
    <property type="match status" value="1"/>
</dbReference>
<evidence type="ECO:0000259" key="1">
    <source>
        <dbReference type="Pfam" id="PF18765"/>
    </source>
</evidence>
<name>A0A858BPV9_9FIRM</name>
<evidence type="ECO:0000313" key="2">
    <source>
        <dbReference type="EMBL" id="QIB67833.1"/>
    </source>
</evidence>
<dbReference type="AlphaFoldDB" id="A0A858BPV9"/>
<dbReference type="SUPFAM" id="SSF81301">
    <property type="entry name" value="Nucleotidyltransferase"/>
    <property type="match status" value="1"/>
</dbReference>
<dbReference type="InterPro" id="IPR043519">
    <property type="entry name" value="NT_sf"/>
</dbReference>
<accession>A0A858BPV9</accession>
<dbReference type="Proteomes" id="UP000466848">
    <property type="component" value="Chromosome"/>
</dbReference>
<organism evidence="2 3">
    <name type="scientific">Aminipila butyrica</name>
    <dbReference type="NCBI Taxonomy" id="433296"/>
    <lineage>
        <taxon>Bacteria</taxon>
        <taxon>Bacillati</taxon>
        <taxon>Bacillota</taxon>
        <taxon>Clostridia</taxon>
        <taxon>Peptostreptococcales</taxon>
        <taxon>Anaerovoracaceae</taxon>
        <taxon>Aminipila</taxon>
    </lineage>
</organism>
<dbReference type="Gene3D" id="3.30.460.10">
    <property type="entry name" value="Beta Polymerase, domain 2"/>
    <property type="match status" value="1"/>
</dbReference>
<protein>
    <submittedName>
        <fullName evidence="2">Nucleotidyltransferase domain-containing protein</fullName>
    </submittedName>
</protein>
<dbReference type="GO" id="GO:0016740">
    <property type="term" value="F:transferase activity"/>
    <property type="evidence" value="ECO:0007669"/>
    <property type="project" value="UniProtKB-KW"/>
</dbReference>
<keyword evidence="3" id="KW-1185">Reference proteome</keyword>